<dbReference type="Proteomes" id="UP001600064">
    <property type="component" value="Unassembled WGS sequence"/>
</dbReference>
<dbReference type="GeneID" id="98124351"/>
<name>A0ABR4DKS8_9PEZI</name>
<feature type="region of interest" description="Disordered" evidence="1">
    <location>
        <begin position="757"/>
        <end position="787"/>
    </location>
</feature>
<evidence type="ECO:0000256" key="1">
    <source>
        <dbReference type="SAM" id="MobiDB-lite"/>
    </source>
</evidence>
<evidence type="ECO:0000313" key="3">
    <source>
        <dbReference type="Proteomes" id="UP001600064"/>
    </source>
</evidence>
<protein>
    <recommendedName>
        <fullName evidence="4">Fungal-type protein kinase domain-containing protein</fullName>
    </recommendedName>
</protein>
<keyword evidence="3" id="KW-1185">Reference proteome</keyword>
<accession>A0ABR4DKS8</accession>
<gene>
    <name evidence="2" type="ORF">VTJ83DRAFT_334</name>
</gene>
<dbReference type="EMBL" id="JAZGUE010000001">
    <property type="protein sequence ID" value="KAL2270963.1"/>
    <property type="molecule type" value="Genomic_DNA"/>
</dbReference>
<reference evidence="2 3" key="1">
    <citation type="journal article" date="2024" name="Commun. Biol.">
        <title>Comparative genomic analysis of thermophilic fungi reveals convergent evolutionary adaptations and gene losses.</title>
        <authorList>
            <person name="Steindorff A.S."/>
            <person name="Aguilar-Pontes M.V."/>
            <person name="Robinson A.J."/>
            <person name="Andreopoulos B."/>
            <person name="LaButti K."/>
            <person name="Kuo A."/>
            <person name="Mondo S."/>
            <person name="Riley R."/>
            <person name="Otillar R."/>
            <person name="Haridas S."/>
            <person name="Lipzen A."/>
            <person name="Grimwood J."/>
            <person name="Schmutz J."/>
            <person name="Clum A."/>
            <person name="Reid I.D."/>
            <person name="Moisan M.C."/>
            <person name="Butler G."/>
            <person name="Nguyen T.T.M."/>
            <person name="Dewar K."/>
            <person name="Conant G."/>
            <person name="Drula E."/>
            <person name="Henrissat B."/>
            <person name="Hansel C."/>
            <person name="Singer S."/>
            <person name="Hutchinson M.I."/>
            <person name="de Vries R.P."/>
            <person name="Natvig D.O."/>
            <person name="Powell A.J."/>
            <person name="Tsang A."/>
            <person name="Grigoriev I.V."/>
        </authorList>
    </citation>
    <scope>NUCLEOTIDE SEQUENCE [LARGE SCALE GENOMIC DNA]</scope>
    <source>
        <strain evidence="2 3">ATCC 22073</strain>
    </source>
</reference>
<comment type="caution">
    <text evidence="2">The sequence shown here is derived from an EMBL/GenBank/DDBJ whole genome shotgun (WGS) entry which is preliminary data.</text>
</comment>
<feature type="compositionally biased region" description="Polar residues" evidence="1">
    <location>
        <begin position="317"/>
        <end position="331"/>
    </location>
</feature>
<evidence type="ECO:0000313" key="2">
    <source>
        <dbReference type="EMBL" id="KAL2270963.1"/>
    </source>
</evidence>
<evidence type="ECO:0008006" key="4">
    <source>
        <dbReference type="Google" id="ProtNLM"/>
    </source>
</evidence>
<dbReference type="RefSeq" id="XP_070869687.1">
    <property type="nucleotide sequence ID" value="XM_071009707.1"/>
</dbReference>
<feature type="compositionally biased region" description="Basic and acidic residues" evidence="1">
    <location>
        <begin position="757"/>
        <end position="777"/>
    </location>
</feature>
<organism evidence="2 3">
    <name type="scientific">Remersonia thermophila</name>
    <dbReference type="NCBI Taxonomy" id="72144"/>
    <lineage>
        <taxon>Eukaryota</taxon>
        <taxon>Fungi</taxon>
        <taxon>Dikarya</taxon>
        <taxon>Ascomycota</taxon>
        <taxon>Pezizomycotina</taxon>
        <taxon>Sordariomycetes</taxon>
        <taxon>Sordariomycetidae</taxon>
        <taxon>Sordariales</taxon>
        <taxon>Sordariales incertae sedis</taxon>
        <taxon>Remersonia</taxon>
    </lineage>
</organism>
<proteinExistence type="predicted"/>
<feature type="region of interest" description="Disordered" evidence="1">
    <location>
        <begin position="306"/>
        <end position="334"/>
    </location>
</feature>
<sequence length="787" mass="89680">MSGLTEFYLTTLWLFKAEVVEKVIDELSQTFDGATFIYDDEYEWFLVTCPEELEADIRHHFAEITHEIEADAFELYTDEILDGTKLQPSFNNEFIYRGLEDKPDGPGRPYRVPSNLAYCLCVGTWDGLDRNPTRYKVKNFIAAEQLERLKAELGIDVHINLSERLVYIGADNEEAIYQAKKRLDTLLTIWLVAAEGRRVKHVVYTEHYTDPDRARPEDDHDCEFTADIRYLFNIDMNLPRSTLLDRLRVDNLDELYKKIHQEASSIRICPWDSFRNAHFPLLGPRIDTRPRTKSKLTPRPDHTLLIVRSSDSESKTETAPSTVQGPSQGTMPSGWDLTAQLSNLGLENDEAWVQMKPSVTSPQGKEGTQTTAVKAALVSSKTRKKVGARKTQTAQGETEVEEPYKQVVTPSFTDEIENAMKWLLTYGPLRCGLFSVRAELGRVVLEMVAKTGVAFNNTNTPSNGWKKSELIERLNREYDKGQNIHFTKILSTHGCDIQEMINARVSGTRLWKDFPSRQWTTYSFHCSGTDDGSDRFIIDVVDDPYRKNSVEVTYLIRPDENALDEAAQRLVYVHGIWRNWDLRIVTRHVDVKTMEQKYGALARELTSSVSVYSDKQDAMEIKFAPNVVNITGVRILIKWLYHSLDGKSALEITEVVELDIIGEEEPPYHWNNAPRMVARDRSKSLEDTHAAIGQPTRWYEAAVVSLELDKIFVEQNARLRLGGVAPWRADDLVGQGLVQSLYRPALETLRKMDRVGGAEDNGLRSERYSKAVRHNDGARGPVGIGRR</sequence>